<dbReference type="InterPro" id="IPR018643">
    <property type="entry name" value="DUF2069_membrane"/>
</dbReference>
<dbReference type="eggNOG" id="ENOG5031FQF">
    <property type="taxonomic scope" value="Bacteria"/>
</dbReference>
<organism evidence="2 3">
    <name type="scientific">Xanthomonas albilineans (strain GPE PC73 / CFBP 7063)</name>
    <dbReference type="NCBI Taxonomy" id="380358"/>
    <lineage>
        <taxon>Bacteria</taxon>
        <taxon>Pseudomonadati</taxon>
        <taxon>Pseudomonadota</taxon>
        <taxon>Gammaproteobacteria</taxon>
        <taxon>Lysobacterales</taxon>
        <taxon>Lysobacteraceae</taxon>
        <taxon>Xanthomonas</taxon>
    </lineage>
</organism>
<protein>
    <recommendedName>
        <fullName evidence="4">DUF2069 domain-containing protein</fullName>
    </recommendedName>
</protein>
<gene>
    <name evidence="2" type="ordered locus">XALc_0478</name>
</gene>
<dbReference type="AlphaFoldDB" id="D2UB60"/>
<accession>D2UB60</accession>
<feature type="transmembrane region" description="Helical" evidence="1">
    <location>
        <begin position="58"/>
        <end position="77"/>
    </location>
</feature>
<evidence type="ECO:0008006" key="4">
    <source>
        <dbReference type="Google" id="ProtNLM"/>
    </source>
</evidence>
<sequence>MNTLRPHLALSAALLALATLFAVWFYDDRQRLAVLVVFALPPLLLLIGVLRGAALARFWSGVAALLWFSHGVMIAWSRPTQRGFGWIELLLAVLVVGLSSAPGIRARFAHKRAATAHRDKGA</sequence>
<dbReference type="OrthoDB" id="5957486at2"/>
<keyword evidence="3" id="KW-1185">Reference proteome</keyword>
<keyword evidence="1" id="KW-0812">Transmembrane</keyword>
<dbReference type="Pfam" id="PF09842">
    <property type="entry name" value="DUF2069"/>
    <property type="match status" value="1"/>
</dbReference>
<dbReference type="KEGG" id="xal:XALC_0478"/>
<evidence type="ECO:0000256" key="1">
    <source>
        <dbReference type="SAM" id="Phobius"/>
    </source>
</evidence>
<dbReference type="Proteomes" id="UP000001890">
    <property type="component" value="Chromosome"/>
</dbReference>
<dbReference type="GeneID" id="57875787"/>
<evidence type="ECO:0000313" key="2">
    <source>
        <dbReference type="EMBL" id="CBA15012.1"/>
    </source>
</evidence>
<reference evidence="2 3" key="1">
    <citation type="journal article" date="2009" name="BMC Genomics">
        <title>The complete genome sequence of Xanthomonas albilineans provides new insights into the reductive genome evolution of the xylem-limited Xanthomonadaceae.</title>
        <authorList>
            <person name="Pieretti I."/>
            <person name="Royer M."/>
            <person name="Barbe V."/>
            <person name="Carrere S."/>
            <person name="Koebnik R."/>
            <person name="Cociancich S."/>
            <person name="Couloux A."/>
            <person name="Darrasse A."/>
            <person name="Gouzy J."/>
            <person name="Jacques M.A."/>
            <person name="Lauber E."/>
            <person name="Manceau C."/>
            <person name="Mangenot S."/>
            <person name="Poussier S."/>
            <person name="Segurens B."/>
            <person name="Szurek B."/>
            <person name="Verdier V."/>
            <person name="Arlat M."/>
            <person name="Rott P."/>
        </authorList>
    </citation>
    <scope>NUCLEOTIDE SEQUENCE [LARGE SCALE GENOMIC DNA]</scope>
    <source>
        <strain evidence="3">GPE PC73 / CFBP 7063</strain>
    </source>
</reference>
<name>D2UB60_XANAP</name>
<feature type="transmembrane region" description="Helical" evidence="1">
    <location>
        <begin position="32"/>
        <end position="51"/>
    </location>
</feature>
<proteinExistence type="predicted"/>
<keyword evidence="1" id="KW-1133">Transmembrane helix</keyword>
<keyword evidence="1" id="KW-0472">Membrane</keyword>
<feature type="transmembrane region" description="Helical" evidence="1">
    <location>
        <begin position="83"/>
        <end position="104"/>
    </location>
</feature>
<evidence type="ECO:0000313" key="3">
    <source>
        <dbReference type="Proteomes" id="UP000001890"/>
    </source>
</evidence>
<dbReference type="STRING" id="380358.XALC_0478"/>
<dbReference type="RefSeq" id="WP_012915029.1">
    <property type="nucleotide sequence ID" value="NC_013722.1"/>
</dbReference>
<dbReference type="PATRIC" id="fig|29447.3.peg.482"/>
<dbReference type="EMBL" id="FP565176">
    <property type="protein sequence ID" value="CBA15012.1"/>
    <property type="molecule type" value="Genomic_DNA"/>
</dbReference>